<proteinExistence type="predicted"/>
<dbReference type="RefSeq" id="WP_269039569.1">
    <property type="nucleotide sequence ID" value="NZ_CP114040.1"/>
</dbReference>
<evidence type="ECO:0008006" key="4">
    <source>
        <dbReference type="Google" id="ProtNLM"/>
    </source>
</evidence>
<gene>
    <name evidence="2" type="ORF">O0S08_13740</name>
</gene>
<organism evidence="2 3">
    <name type="scientific">Nannocystis punicea</name>
    <dbReference type="NCBI Taxonomy" id="2995304"/>
    <lineage>
        <taxon>Bacteria</taxon>
        <taxon>Pseudomonadati</taxon>
        <taxon>Myxococcota</taxon>
        <taxon>Polyangia</taxon>
        <taxon>Nannocystales</taxon>
        <taxon>Nannocystaceae</taxon>
        <taxon>Nannocystis</taxon>
    </lineage>
</organism>
<keyword evidence="3" id="KW-1185">Reference proteome</keyword>
<feature type="region of interest" description="Disordered" evidence="1">
    <location>
        <begin position="470"/>
        <end position="492"/>
    </location>
</feature>
<evidence type="ECO:0000313" key="2">
    <source>
        <dbReference type="EMBL" id="WAS97205.1"/>
    </source>
</evidence>
<dbReference type="Proteomes" id="UP001164459">
    <property type="component" value="Chromosome"/>
</dbReference>
<reference evidence="2" key="1">
    <citation type="submission" date="2022-11" db="EMBL/GenBank/DDBJ databases">
        <title>Minimal conservation of predation-associated metabolite biosynthetic gene clusters underscores biosynthetic potential of Myxococcota including descriptions for ten novel species: Archangium lansinium sp. nov., Myxococcus landrumus sp. nov., Nannocystis bai.</title>
        <authorList>
            <person name="Ahearne A."/>
            <person name="Stevens C."/>
            <person name="Dowd S."/>
        </authorList>
    </citation>
    <scope>NUCLEOTIDE SEQUENCE</scope>
    <source>
        <strain evidence="2">Fl3</strain>
    </source>
</reference>
<protein>
    <recommendedName>
        <fullName evidence="4">Phage portal protein, SPP1 Gp6-like</fullName>
    </recommendedName>
</protein>
<sequence length="492" mass="53363">MTPKGELFRLWPEWKIGEKRRSAAAFKRQLYVGDYKVAVRKMVKDRIADAETSAEVAKFVNTAHGLLGCVADAVAVVYQRGVRRELRGVGEGAARAFADLVGESGLPVQGTSINALAWATGPVVVVPYVDSVRGGPRLCLATVTQDRCEVRRHRAAPDVVEAVLFEREDGVLVELDAWGWRYWTAQGEHLGDGMHDAPHGLTYCPAAVLRARPWLAYDWSGTTDHVGLADAALEVAYLSALGRWTRTQTSAPLTEITAPDDKYAKGQPIGHPSRPLVFDAAPGEVRVAVHDRTTDPRHYLGEIQALASAAVARYGIPPSAVSFVNDNSNWGTLSIAMTPGALALQRDAQAPLLRTGERALWIAACDVVRASAHRHARALPPADEIEAALRVAFPDLGEPADQIKRMQAFEARLPHGLASAVDELLRERPELTRAEAEEEIAANLSEYTTRIAELAARNVAADPARGVQSIAQFQGREGGQQSGAVRREETQP</sequence>
<name>A0ABY7HDP1_9BACT</name>
<dbReference type="EMBL" id="CP114040">
    <property type="protein sequence ID" value="WAS97205.1"/>
    <property type="molecule type" value="Genomic_DNA"/>
</dbReference>
<evidence type="ECO:0000256" key="1">
    <source>
        <dbReference type="SAM" id="MobiDB-lite"/>
    </source>
</evidence>
<evidence type="ECO:0000313" key="3">
    <source>
        <dbReference type="Proteomes" id="UP001164459"/>
    </source>
</evidence>
<accession>A0ABY7HDP1</accession>